<proteinExistence type="predicted"/>
<evidence type="ECO:0000256" key="1">
    <source>
        <dbReference type="SAM" id="MobiDB-lite"/>
    </source>
</evidence>
<feature type="region of interest" description="Disordered" evidence="1">
    <location>
        <begin position="100"/>
        <end position="123"/>
    </location>
</feature>
<evidence type="ECO:0000313" key="2">
    <source>
        <dbReference type="EMBL" id="CAG6489875.1"/>
    </source>
</evidence>
<feature type="compositionally biased region" description="Low complexity" evidence="1">
    <location>
        <begin position="103"/>
        <end position="117"/>
    </location>
</feature>
<organism evidence="2">
    <name type="scientific">Culex pipiens</name>
    <name type="common">House mosquito</name>
    <dbReference type="NCBI Taxonomy" id="7175"/>
    <lineage>
        <taxon>Eukaryota</taxon>
        <taxon>Metazoa</taxon>
        <taxon>Ecdysozoa</taxon>
        <taxon>Arthropoda</taxon>
        <taxon>Hexapoda</taxon>
        <taxon>Insecta</taxon>
        <taxon>Pterygota</taxon>
        <taxon>Neoptera</taxon>
        <taxon>Endopterygota</taxon>
        <taxon>Diptera</taxon>
        <taxon>Nematocera</taxon>
        <taxon>Culicoidea</taxon>
        <taxon>Culicidae</taxon>
        <taxon>Culicinae</taxon>
        <taxon>Culicini</taxon>
        <taxon>Culex</taxon>
        <taxon>Culex</taxon>
    </lineage>
</organism>
<dbReference type="AlphaFoldDB" id="A0A8D8C9Y7"/>
<sequence length="123" mass="13765">MQIWPRYDLLLGCPNPDLPPTTVLLAKGTNEVGAARTRTRRETVSKFYSPFYIGHTERRAGNRRNCYRIIKSRRARDPSVGPELAAGQICAITFLPEEEEAITTETTTTTTTLPTQEVGHETS</sequence>
<reference evidence="2" key="1">
    <citation type="submission" date="2021-05" db="EMBL/GenBank/DDBJ databases">
        <authorList>
            <person name="Alioto T."/>
            <person name="Alioto T."/>
            <person name="Gomez Garrido J."/>
        </authorList>
    </citation>
    <scope>NUCLEOTIDE SEQUENCE</scope>
</reference>
<accession>A0A8D8C9Y7</accession>
<protein>
    <submittedName>
        <fullName evidence="2">(northern house mosquito) hypothetical protein</fullName>
    </submittedName>
</protein>
<name>A0A8D8C9Y7_CULPI</name>
<dbReference type="EMBL" id="HBUE01113611">
    <property type="protein sequence ID" value="CAG6489875.1"/>
    <property type="molecule type" value="Transcribed_RNA"/>
</dbReference>